<dbReference type="AlphaFoldDB" id="A0AAD7KF16"/>
<gene>
    <name evidence="1" type="ORF">B0H16DRAFT_1783361</name>
</gene>
<sequence>MLYTLEESGRWGGGGQRMSDFGFSPLNAFEFRSTCHSGSQNDFFDERAHGLRLTRLYVLAISTTVILNQRFPEVEQSDHDIVCVGKAVYLDFEGLFNNLRQTITSDSKPLPSIEDLIIVYPSLEGLYDAYPELFAAVARAVYAYHHCLCLREGIDPGPAFRVCRTEDARVYESIKSVEECWKEIPRRLASEVQRRIKSLAPTLPCGNWVESVVLPWLTVAAAQRRVLQSLRASMPRLVQVAGENIANLSDLYADLTCHLYEAAQDRPGPLPTFPLLQSVISRFLDYQSKIADGTGRPWVSARRWEMKQSYTCILYSNMVDFAYCTCISM</sequence>
<keyword evidence="2" id="KW-1185">Reference proteome</keyword>
<dbReference type="EMBL" id="JARKIB010000002">
    <property type="protein sequence ID" value="KAJ7784309.1"/>
    <property type="molecule type" value="Genomic_DNA"/>
</dbReference>
<evidence type="ECO:0000313" key="1">
    <source>
        <dbReference type="EMBL" id="KAJ7784309.1"/>
    </source>
</evidence>
<accession>A0AAD7KF16</accession>
<dbReference type="Proteomes" id="UP001215598">
    <property type="component" value="Unassembled WGS sequence"/>
</dbReference>
<evidence type="ECO:0000313" key="2">
    <source>
        <dbReference type="Proteomes" id="UP001215598"/>
    </source>
</evidence>
<protein>
    <submittedName>
        <fullName evidence="1">Uncharacterized protein</fullName>
    </submittedName>
</protein>
<name>A0AAD7KF16_9AGAR</name>
<proteinExistence type="predicted"/>
<organism evidence="1 2">
    <name type="scientific">Mycena metata</name>
    <dbReference type="NCBI Taxonomy" id="1033252"/>
    <lineage>
        <taxon>Eukaryota</taxon>
        <taxon>Fungi</taxon>
        <taxon>Dikarya</taxon>
        <taxon>Basidiomycota</taxon>
        <taxon>Agaricomycotina</taxon>
        <taxon>Agaricomycetes</taxon>
        <taxon>Agaricomycetidae</taxon>
        <taxon>Agaricales</taxon>
        <taxon>Marasmiineae</taxon>
        <taxon>Mycenaceae</taxon>
        <taxon>Mycena</taxon>
    </lineage>
</organism>
<reference evidence="1" key="1">
    <citation type="submission" date="2023-03" db="EMBL/GenBank/DDBJ databases">
        <title>Massive genome expansion in bonnet fungi (Mycena s.s.) driven by repeated elements and novel gene families across ecological guilds.</title>
        <authorList>
            <consortium name="Lawrence Berkeley National Laboratory"/>
            <person name="Harder C.B."/>
            <person name="Miyauchi S."/>
            <person name="Viragh M."/>
            <person name="Kuo A."/>
            <person name="Thoen E."/>
            <person name="Andreopoulos B."/>
            <person name="Lu D."/>
            <person name="Skrede I."/>
            <person name="Drula E."/>
            <person name="Henrissat B."/>
            <person name="Morin E."/>
            <person name="Kohler A."/>
            <person name="Barry K."/>
            <person name="LaButti K."/>
            <person name="Morin E."/>
            <person name="Salamov A."/>
            <person name="Lipzen A."/>
            <person name="Mereny Z."/>
            <person name="Hegedus B."/>
            <person name="Baldrian P."/>
            <person name="Stursova M."/>
            <person name="Weitz H."/>
            <person name="Taylor A."/>
            <person name="Grigoriev I.V."/>
            <person name="Nagy L.G."/>
            <person name="Martin F."/>
            <person name="Kauserud H."/>
        </authorList>
    </citation>
    <scope>NUCLEOTIDE SEQUENCE</scope>
    <source>
        <strain evidence="1">CBHHK182m</strain>
    </source>
</reference>
<comment type="caution">
    <text evidence="1">The sequence shown here is derived from an EMBL/GenBank/DDBJ whole genome shotgun (WGS) entry which is preliminary data.</text>
</comment>